<name>A0A9X1YIQ3_9BURK</name>
<organism evidence="4 5">
    <name type="scientific">Scleromatobacter humisilvae</name>
    <dbReference type="NCBI Taxonomy" id="2897159"/>
    <lineage>
        <taxon>Bacteria</taxon>
        <taxon>Pseudomonadati</taxon>
        <taxon>Pseudomonadota</taxon>
        <taxon>Betaproteobacteria</taxon>
        <taxon>Burkholderiales</taxon>
        <taxon>Sphaerotilaceae</taxon>
        <taxon>Scleromatobacter</taxon>
    </lineage>
</organism>
<gene>
    <name evidence="4" type="ORF">LPC04_13120</name>
</gene>
<dbReference type="CDD" id="cd02440">
    <property type="entry name" value="AdoMet_MTases"/>
    <property type="match status" value="1"/>
</dbReference>
<dbReference type="PANTHER" id="PTHR11579">
    <property type="entry name" value="PROTEIN-L-ISOASPARTATE O-METHYLTRANSFERASE"/>
    <property type="match status" value="1"/>
</dbReference>
<comment type="caution">
    <text evidence="4">The sequence shown here is derived from an EMBL/GenBank/DDBJ whole genome shotgun (WGS) entry which is preliminary data.</text>
</comment>
<protein>
    <recommendedName>
        <fullName evidence="2">Protein-L-isoaspartate O-methyltransferase</fullName>
    </recommendedName>
    <alternativeName>
        <fullName evidence="3">Protein L-isoaspartyl methyltransferase</fullName>
    </alternativeName>
</protein>
<dbReference type="Pfam" id="PF01135">
    <property type="entry name" value="PCMT"/>
    <property type="match status" value="1"/>
</dbReference>
<evidence type="ECO:0000256" key="2">
    <source>
        <dbReference type="ARBA" id="ARBA00013346"/>
    </source>
</evidence>
<proteinExistence type="inferred from homology"/>
<dbReference type="PROSITE" id="PS01279">
    <property type="entry name" value="PCMT"/>
    <property type="match status" value="1"/>
</dbReference>
<dbReference type="GO" id="GO:0005737">
    <property type="term" value="C:cytoplasm"/>
    <property type="evidence" value="ECO:0007669"/>
    <property type="project" value="TreeGrafter"/>
</dbReference>
<sequence length="217" mass="23732">MNIEQARFNMIEQQIRPWDVLDKGVLGLLAVVRREDFVPAAHRALAFVDTEVPLPEGENMLPPRVEARMLQDLQVQRHERVLEIGAGSGFMAALLGHRAQSVISLEVKPALAKLATENLRRSGAANVSVVQADGVHGYAAEGPFDAIMMSGSVSKVPEELLKQLKPGGRLVAIEGDEPVMSAVRYTANADGTWSRVSLFDLDATRLLGFPEPARFHF</sequence>
<dbReference type="Gene3D" id="3.40.50.150">
    <property type="entry name" value="Vaccinia Virus protein VP39"/>
    <property type="match status" value="1"/>
</dbReference>
<dbReference type="InterPro" id="IPR029063">
    <property type="entry name" value="SAM-dependent_MTases_sf"/>
</dbReference>
<evidence type="ECO:0000313" key="5">
    <source>
        <dbReference type="Proteomes" id="UP001139353"/>
    </source>
</evidence>
<evidence type="ECO:0000256" key="1">
    <source>
        <dbReference type="ARBA" id="ARBA00005369"/>
    </source>
</evidence>
<dbReference type="InterPro" id="IPR000682">
    <property type="entry name" value="PCMT"/>
</dbReference>
<dbReference type="RefSeq" id="WP_275682694.1">
    <property type="nucleotide sequence ID" value="NZ_JAJLJH010000003.1"/>
</dbReference>
<accession>A0A9X1YIQ3</accession>
<dbReference type="SUPFAM" id="SSF53335">
    <property type="entry name" value="S-adenosyl-L-methionine-dependent methyltransferases"/>
    <property type="match status" value="1"/>
</dbReference>
<dbReference type="AlphaFoldDB" id="A0A9X1YIQ3"/>
<evidence type="ECO:0000313" key="4">
    <source>
        <dbReference type="EMBL" id="MCK9686651.1"/>
    </source>
</evidence>
<reference evidence="4" key="1">
    <citation type="submission" date="2021-11" db="EMBL/GenBank/DDBJ databases">
        <title>BS-T2-15 a new species belonging to the Comamonadaceae family isolated from the soil of a French oak forest.</title>
        <authorList>
            <person name="Mieszkin S."/>
            <person name="Alain K."/>
        </authorList>
    </citation>
    <scope>NUCLEOTIDE SEQUENCE</scope>
    <source>
        <strain evidence="4">BS-T2-15</strain>
    </source>
</reference>
<dbReference type="PANTHER" id="PTHR11579:SF18">
    <property type="entry name" value="PROTEIN-L-ISOASPARTATE O-METHYLTRANSFERASE"/>
    <property type="match status" value="1"/>
</dbReference>
<dbReference type="GO" id="GO:0004719">
    <property type="term" value="F:protein-L-isoaspartate (D-aspartate) O-methyltransferase activity"/>
    <property type="evidence" value="ECO:0007669"/>
    <property type="project" value="InterPro"/>
</dbReference>
<dbReference type="EMBL" id="JAJLJH010000003">
    <property type="protein sequence ID" value="MCK9686651.1"/>
    <property type="molecule type" value="Genomic_DNA"/>
</dbReference>
<comment type="similarity">
    <text evidence="1">Belongs to the methyltransferase superfamily. L-isoaspartyl/D-aspartyl protein methyltransferase family.</text>
</comment>
<dbReference type="Proteomes" id="UP001139353">
    <property type="component" value="Unassembled WGS sequence"/>
</dbReference>
<evidence type="ECO:0000256" key="3">
    <source>
        <dbReference type="ARBA" id="ARBA00030757"/>
    </source>
</evidence>
<keyword evidence="5" id="KW-1185">Reference proteome</keyword>